<evidence type="ECO:0000256" key="1">
    <source>
        <dbReference type="SAM" id="MobiDB-lite"/>
    </source>
</evidence>
<dbReference type="Proteomes" id="UP000076567">
    <property type="component" value="Unassembled WGS sequence"/>
</dbReference>
<name>A0A161TIX7_9BACL</name>
<dbReference type="RefSeq" id="WP_066236510.1">
    <property type="nucleotide sequence ID" value="NZ_LRFC01000001.1"/>
</dbReference>
<keyword evidence="3" id="KW-1185">Reference proteome</keyword>
<accession>A0A161TIX7</accession>
<dbReference type="SUPFAM" id="SSF52540">
    <property type="entry name" value="P-loop containing nucleoside triphosphate hydrolases"/>
    <property type="match status" value="1"/>
</dbReference>
<dbReference type="AlphaFoldDB" id="A0A161TIX7"/>
<dbReference type="InterPro" id="IPR027417">
    <property type="entry name" value="P-loop_NTPase"/>
</dbReference>
<proteinExistence type="predicted"/>
<dbReference type="OrthoDB" id="9781481at2"/>
<sequence length="755" mass="88293">MVNNTSTTTFNLSSYQNIFNENDTSDRCRIVLDNIHPEIKTFFENFCHEHNLLTANRFLRDYSVTLQTTYSDSKNPKFAEQKKTSNTGRKYHVSLNEKIGEQEVNLLTLELNGVDQKLYISIDSNFFPIWYLMRIDKLMPAIQQSPEDLLIYFQTEWFKKERVSRTVFKSVFTDFKKQRKRPFYHFGMEFPLYGKISKEELEKDLLKTWELSGLIREKLIEEKELDNQGNQFLDLFANDPSRQDSIQLLDHSYSLIYGEAENYKPKARRQAFSIYDQDQLITKGYIVYFEIDQTISPNQVLCVAIEGHQHMYSNVRDLVLKDEVQWWIKKSFTTHHLDNIEVTRKAMELLNEHGIETEGSSYYLGTYSNKTKSFNKEISIIKKELVTASLLFAFVSEKLELPDTNPATSSNNEDEGETGETPDSKYISNFSFKGIYETIANSQFAFSIDIIRDFHLNLTALDDKHFVILNGISGTGKTQLCRLYANAVYGLDYESENPYLTIIPVRPDWMDATALFGYYSSFEKKYVMTEFLQVLISAHKEREKPHFIVLDEMNLARVEYYLSDYLSAVESRKEILLHIREDVMDIPQKISIPPNVYVLGTINVDETTHSLSDKVLDRAFVMTLSDVDFDHYWSTLDQSLKSKVSNEYNILCDIHNDLKSFDLHFGYRTMNEMIQKLVRNKELDEEFNLDSMSALDRVISEKMLPKLRGDERITDLLSTLKTKFQGHFGEESQSYGHILRMEKELERYGATQFWR</sequence>
<comment type="caution">
    <text evidence="2">The sequence shown here is derived from an EMBL/GenBank/DDBJ whole genome shotgun (WGS) entry which is preliminary data.</text>
</comment>
<reference evidence="3" key="1">
    <citation type="submission" date="2016-01" db="EMBL/GenBank/DDBJ databases">
        <title>Draft genome of Chromobacterium sp. F49.</title>
        <authorList>
            <person name="Hong K.W."/>
        </authorList>
    </citation>
    <scope>NUCLEOTIDE SEQUENCE [LARGE SCALE GENOMIC DNA]</scope>
    <source>
        <strain evidence="3">P7IIIA</strain>
    </source>
</reference>
<dbReference type="EMBL" id="LRFC01000001">
    <property type="protein sequence ID" value="KZE69164.1"/>
    <property type="molecule type" value="Genomic_DNA"/>
</dbReference>
<protein>
    <submittedName>
        <fullName evidence="2">Uncharacterized protein</fullName>
    </submittedName>
</protein>
<dbReference type="Gene3D" id="3.40.50.300">
    <property type="entry name" value="P-loop containing nucleotide triphosphate hydrolases"/>
    <property type="match status" value="1"/>
</dbReference>
<organism evidence="2 3">
    <name type="scientific">Fictibacillus phosphorivorans</name>
    <dbReference type="NCBI Taxonomy" id="1221500"/>
    <lineage>
        <taxon>Bacteria</taxon>
        <taxon>Bacillati</taxon>
        <taxon>Bacillota</taxon>
        <taxon>Bacilli</taxon>
        <taxon>Bacillales</taxon>
        <taxon>Fictibacillaceae</taxon>
        <taxon>Fictibacillus</taxon>
    </lineage>
</organism>
<feature type="region of interest" description="Disordered" evidence="1">
    <location>
        <begin position="403"/>
        <end position="424"/>
    </location>
</feature>
<evidence type="ECO:0000313" key="3">
    <source>
        <dbReference type="Proteomes" id="UP000076567"/>
    </source>
</evidence>
<gene>
    <name evidence="2" type="ORF">AWM68_02540</name>
</gene>
<evidence type="ECO:0000313" key="2">
    <source>
        <dbReference type="EMBL" id="KZE69164.1"/>
    </source>
</evidence>